<evidence type="ECO:0000313" key="3">
    <source>
        <dbReference type="EMBL" id="ABN12006.1"/>
    </source>
</evidence>
<protein>
    <submittedName>
        <fullName evidence="3">Rsenite-resistance protein-like protein</fullName>
    </submittedName>
</protein>
<evidence type="ECO:0000259" key="2">
    <source>
        <dbReference type="Pfam" id="PF04959"/>
    </source>
</evidence>
<feature type="region of interest" description="Disordered" evidence="1">
    <location>
        <begin position="76"/>
        <end position="112"/>
    </location>
</feature>
<organism evidence="3">
    <name type="scientific">Maconellicoccus hirsutus</name>
    <name type="common">Pink hibiscus mealybug</name>
    <dbReference type="NCBI Taxonomy" id="177089"/>
    <lineage>
        <taxon>Eukaryota</taxon>
        <taxon>Metazoa</taxon>
        <taxon>Ecdysozoa</taxon>
        <taxon>Arthropoda</taxon>
        <taxon>Hexapoda</taxon>
        <taxon>Insecta</taxon>
        <taxon>Pterygota</taxon>
        <taxon>Neoptera</taxon>
        <taxon>Paraneoptera</taxon>
        <taxon>Hemiptera</taxon>
        <taxon>Sternorrhyncha</taxon>
        <taxon>Coccoidea</taxon>
        <taxon>Pseudococcidae</taxon>
        <taxon>Maconellicoccus</taxon>
    </lineage>
</organism>
<dbReference type="EMBL" id="EF092014">
    <property type="protein sequence ID" value="ABN12006.1"/>
    <property type="molecule type" value="mRNA"/>
</dbReference>
<evidence type="ECO:0000256" key="1">
    <source>
        <dbReference type="SAM" id="MobiDB-lite"/>
    </source>
</evidence>
<name>A3EXU6_MACHI</name>
<feature type="non-terminal residue" evidence="3">
    <location>
        <position position="1"/>
    </location>
</feature>
<feature type="compositionally biased region" description="Gly residues" evidence="1">
    <location>
        <begin position="77"/>
        <end position="90"/>
    </location>
</feature>
<dbReference type="Pfam" id="PF04959">
    <property type="entry name" value="ARS2"/>
    <property type="match status" value="1"/>
</dbReference>
<reference evidence="3" key="1">
    <citation type="submission" date="2006-10" db="EMBL/GenBank/DDBJ databases">
        <title>Expressed genes of the pink hibiscus mealybug, Maconellicoccus hirsutus.</title>
        <authorList>
            <person name="Hunter W.B."/>
            <person name="Hunnicutt L.E."/>
        </authorList>
    </citation>
    <scope>NUCLEOTIDE SEQUENCE</scope>
</reference>
<feature type="compositionally biased region" description="Basic and acidic residues" evidence="1">
    <location>
        <begin position="91"/>
        <end position="112"/>
    </location>
</feature>
<dbReference type="InterPro" id="IPR007042">
    <property type="entry name" value="SERRATE/Ars2_C"/>
</dbReference>
<feature type="domain" description="SERRATE/Ars2 C-terminal" evidence="2">
    <location>
        <begin position="1"/>
        <end position="94"/>
    </location>
</feature>
<dbReference type="AlphaFoldDB" id="A3EXU6"/>
<proteinExistence type="evidence at transcript level"/>
<sequence>VKLEVEYFNNYLRDPKRPQLPEHPGNKPAKVEPVVANSVMAQAHPNPYPYNFGTGMFTAGYNRGMNFGYSRGPRPNYGGGRGRGGGGGGGMDHRPIIHYRDLDAPKEPDEFI</sequence>
<accession>A3EXU6</accession>